<evidence type="ECO:0000313" key="3">
    <source>
        <dbReference type="Proteomes" id="UP000244906"/>
    </source>
</evidence>
<gene>
    <name evidence="2" type="primary">pilV</name>
    <name evidence="2" type="ORF">DC094_01845</name>
</gene>
<keyword evidence="3" id="KW-1185">Reference proteome</keyword>
<evidence type="ECO:0000259" key="1">
    <source>
        <dbReference type="Pfam" id="PF22150"/>
    </source>
</evidence>
<dbReference type="InterPro" id="IPR013362">
    <property type="entry name" value="Pilus_4_PilV"/>
</dbReference>
<name>A0A2V1GXG9_9GAMM</name>
<organism evidence="2 3">
    <name type="scientific">Pelagibaculum spongiae</name>
    <dbReference type="NCBI Taxonomy" id="2080658"/>
    <lineage>
        <taxon>Bacteria</taxon>
        <taxon>Pseudomonadati</taxon>
        <taxon>Pseudomonadota</taxon>
        <taxon>Gammaproteobacteria</taxon>
        <taxon>Oceanospirillales</taxon>
        <taxon>Pelagibaculum</taxon>
    </lineage>
</organism>
<sequence>MQRGFSLIEVLLALVVMSAGMLGLAFQQLEAAQMGTARQLQSRAVALSNELIESIKANPAGWSGYYKAPGTAFPVEIAACTAATSCTVSELAARELFDWRLKVRRMMPQVTDAQLNSGFYICHDPDPTDVNVCNGDNASSERQQTVIQMTWDSFADGSGAVTTQQFRVVFWP</sequence>
<dbReference type="NCBIfam" id="TIGR02532">
    <property type="entry name" value="IV_pilin_GFxxxE"/>
    <property type="match status" value="1"/>
</dbReference>
<reference evidence="2 3" key="1">
    <citation type="submission" date="2018-04" db="EMBL/GenBank/DDBJ databases">
        <title>Thalassorhabdus spongiae gen. nov., sp. nov., isolated from a marine sponge in South-West Iceland.</title>
        <authorList>
            <person name="Knobloch S."/>
            <person name="Daussin A."/>
            <person name="Johannsson R."/>
            <person name="Marteinsson V.T."/>
        </authorList>
    </citation>
    <scope>NUCLEOTIDE SEQUENCE [LARGE SCALE GENOMIC DNA]</scope>
    <source>
        <strain evidence="2 3">Hp12</strain>
    </source>
</reference>
<dbReference type="Pfam" id="PF22150">
    <property type="entry name" value="Tt1218-like"/>
    <property type="match status" value="1"/>
</dbReference>
<protein>
    <submittedName>
        <fullName evidence="2">Type IV pilus modification protein PilV</fullName>
    </submittedName>
</protein>
<dbReference type="Proteomes" id="UP000244906">
    <property type="component" value="Unassembled WGS sequence"/>
</dbReference>
<dbReference type="AlphaFoldDB" id="A0A2V1GXG9"/>
<dbReference type="OrthoDB" id="6194160at2"/>
<accession>A0A2V1GXG9</accession>
<comment type="caution">
    <text evidence="2">The sequence shown here is derived from an EMBL/GenBank/DDBJ whole genome shotgun (WGS) entry which is preliminary data.</text>
</comment>
<proteinExistence type="predicted"/>
<dbReference type="InterPro" id="IPR012902">
    <property type="entry name" value="N_methyl_site"/>
</dbReference>
<dbReference type="Pfam" id="PF07963">
    <property type="entry name" value="N_methyl"/>
    <property type="match status" value="1"/>
</dbReference>
<dbReference type="NCBIfam" id="TIGR02523">
    <property type="entry name" value="type_IV_pilV"/>
    <property type="match status" value="1"/>
</dbReference>
<feature type="domain" description="Type IV pilin Tt1218-like" evidence="1">
    <location>
        <begin position="30"/>
        <end position="95"/>
    </location>
</feature>
<dbReference type="EMBL" id="QDDL01000001">
    <property type="protein sequence ID" value="PVZ71794.1"/>
    <property type="molecule type" value="Genomic_DNA"/>
</dbReference>
<dbReference type="RefSeq" id="WP_116685382.1">
    <property type="nucleotide sequence ID" value="NZ_CAWNYD010000001.1"/>
</dbReference>
<evidence type="ECO:0000313" key="2">
    <source>
        <dbReference type="EMBL" id="PVZ71794.1"/>
    </source>
</evidence>
<dbReference type="InterPro" id="IPR054402">
    <property type="entry name" value="Tt1218-like_dom"/>
</dbReference>